<dbReference type="InterPro" id="IPR046341">
    <property type="entry name" value="SET_dom_sf"/>
</dbReference>
<reference evidence="4 5" key="2">
    <citation type="submission" date="2024-05" db="EMBL/GenBank/DDBJ databases">
        <authorList>
            <person name="Chen Y."/>
            <person name="Shah S."/>
            <person name="Dougan E. K."/>
            <person name="Thang M."/>
            <person name="Chan C."/>
        </authorList>
    </citation>
    <scope>NUCLEOTIDE SEQUENCE [LARGE SCALE GENOMIC DNA]</scope>
</reference>
<dbReference type="EMBL" id="CAMXCT020000391">
    <property type="protein sequence ID" value="CAL1131514.1"/>
    <property type="molecule type" value="Genomic_DNA"/>
</dbReference>
<dbReference type="PANTHER" id="PTHR12271">
    <property type="entry name" value="POLY A POLYMERASE CID PAP -RELATED"/>
    <property type="match status" value="1"/>
</dbReference>
<evidence type="ECO:0000256" key="1">
    <source>
        <dbReference type="SAM" id="MobiDB-lite"/>
    </source>
</evidence>
<evidence type="ECO:0000313" key="3">
    <source>
        <dbReference type="EMBL" id="CAI3978139.1"/>
    </source>
</evidence>
<feature type="region of interest" description="Disordered" evidence="1">
    <location>
        <begin position="138"/>
        <end position="174"/>
    </location>
</feature>
<dbReference type="SUPFAM" id="SSF82199">
    <property type="entry name" value="SET domain"/>
    <property type="match status" value="1"/>
</dbReference>
<dbReference type="GO" id="GO:0016779">
    <property type="term" value="F:nucleotidyltransferase activity"/>
    <property type="evidence" value="ECO:0007669"/>
    <property type="project" value="TreeGrafter"/>
</dbReference>
<dbReference type="Pfam" id="PF09273">
    <property type="entry name" value="Rubis-subs-bind"/>
    <property type="match status" value="1"/>
</dbReference>
<comment type="caution">
    <text evidence="3">The sequence shown here is derived from an EMBL/GenBank/DDBJ whole genome shotgun (WGS) entry which is preliminary data.</text>
</comment>
<feature type="region of interest" description="Disordered" evidence="1">
    <location>
        <begin position="1368"/>
        <end position="1387"/>
    </location>
</feature>
<feature type="compositionally biased region" description="Polar residues" evidence="1">
    <location>
        <begin position="1502"/>
        <end position="1518"/>
    </location>
</feature>
<dbReference type="Gene3D" id="1.10.1410.10">
    <property type="match status" value="1"/>
</dbReference>
<dbReference type="OrthoDB" id="341421at2759"/>
<dbReference type="CDD" id="cd05402">
    <property type="entry name" value="NT_PAP_TUTase"/>
    <property type="match status" value="1"/>
</dbReference>
<feature type="compositionally biased region" description="Low complexity" evidence="1">
    <location>
        <begin position="1103"/>
        <end position="1116"/>
    </location>
</feature>
<dbReference type="Pfam" id="PF22600">
    <property type="entry name" value="MTPAP-like_central"/>
    <property type="match status" value="1"/>
</dbReference>
<dbReference type="Gene3D" id="3.90.1410.10">
    <property type="entry name" value="set domain protein methyltransferase, domain 1"/>
    <property type="match status" value="1"/>
</dbReference>
<reference evidence="3" key="1">
    <citation type="submission" date="2022-10" db="EMBL/GenBank/DDBJ databases">
        <authorList>
            <person name="Chen Y."/>
            <person name="Dougan E. K."/>
            <person name="Chan C."/>
            <person name="Rhodes N."/>
            <person name="Thang M."/>
        </authorList>
    </citation>
    <scope>NUCLEOTIDE SEQUENCE</scope>
</reference>
<dbReference type="EMBL" id="CAMXCT030000391">
    <property type="protein sequence ID" value="CAL4765451.1"/>
    <property type="molecule type" value="Genomic_DNA"/>
</dbReference>
<feature type="region of interest" description="Disordered" evidence="1">
    <location>
        <begin position="1031"/>
        <end position="1278"/>
    </location>
</feature>
<protein>
    <submittedName>
        <fullName evidence="4">Ribulose-1,5 bisphosphate carboxylase/oxygenase large subunit N-methyltransferase, chloroplastic</fullName>
    </submittedName>
</protein>
<name>A0A9P1FIA8_9DINO</name>
<feature type="domain" description="SET" evidence="2">
    <location>
        <begin position="434"/>
        <end position="654"/>
    </location>
</feature>
<feature type="compositionally biased region" description="Low complexity" evidence="1">
    <location>
        <begin position="1079"/>
        <end position="1090"/>
    </location>
</feature>
<feature type="compositionally biased region" description="Low complexity" evidence="1">
    <location>
        <begin position="1485"/>
        <end position="1494"/>
    </location>
</feature>
<feature type="region of interest" description="Disordered" evidence="1">
    <location>
        <begin position="76"/>
        <end position="99"/>
    </location>
</feature>
<dbReference type="GO" id="GO:0031123">
    <property type="term" value="P:RNA 3'-end processing"/>
    <property type="evidence" value="ECO:0007669"/>
    <property type="project" value="TreeGrafter"/>
</dbReference>
<dbReference type="PROSITE" id="PS50280">
    <property type="entry name" value="SET"/>
    <property type="match status" value="1"/>
</dbReference>
<feature type="compositionally biased region" description="Basic and acidic residues" evidence="1">
    <location>
        <begin position="1519"/>
        <end position="1532"/>
    </location>
</feature>
<keyword evidence="5" id="KW-1185">Reference proteome</keyword>
<feature type="compositionally biased region" description="Polar residues" evidence="1">
    <location>
        <begin position="250"/>
        <end position="260"/>
    </location>
</feature>
<feature type="compositionally biased region" description="Low complexity" evidence="1">
    <location>
        <begin position="1055"/>
        <end position="1066"/>
    </location>
</feature>
<dbReference type="InterPro" id="IPR043519">
    <property type="entry name" value="NT_sf"/>
</dbReference>
<dbReference type="InterPro" id="IPR054708">
    <property type="entry name" value="MTPAP-like_central"/>
</dbReference>
<feature type="compositionally biased region" description="Low complexity" evidence="1">
    <location>
        <begin position="1183"/>
        <end position="1194"/>
    </location>
</feature>
<feature type="compositionally biased region" description="Low complexity" evidence="1">
    <location>
        <begin position="1159"/>
        <end position="1170"/>
    </location>
</feature>
<feature type="region of interest" description="Disordered" evidence="1">
    <location>
        <begin position="1646"/>
        <end position="1668"/>
    </location>
</feature>
<accession>A0A9P1FIA8</accession>
<feature type="compositionally biased region" description="Basic and acidic residues" evidence="1">
    <location>
        <begin position="1252"/>
        <end position="1269"/>
    </location>
</feature>
<dbReference type="InterPro" id="IPR036464">
    <property type="entry name" value="Rubisco_LSMT_subst-bd_sf"/>
</dbReference>
<feature type="compositionally biased region" description="Basic and acidic residues" evidence="1">
    <location>
        <begin position="229"/>
        <end position="246"/>
    </location>
</feature>
<evidence type="ECO:0000313" key="4">
    <source>
        <dbReference type="EMBL" id="CAL4765451.1"/>
    </source>
</evidence>
<dbReference type="GO" id="GO:0005737">
    <property type="term" value="C:cytoplasm"/>
    <property type="evidence" value="ECO:0007669"/>
    <property type="project" value="UniProtKB-SubCell"/>
</dbReference>
<dbReference type="PANTHER" id="PTHR12271:SF40">
    <property type="entry name" value="POLY(A) RNA POLYMERASE GLD2"/>
    <property type="match status" value="1"/>
</dbReference>
<feature type="region of interest" description="Disordered" evidence="1">
    <location>
        <begin position="225"/>
        <end position="280"/>
    </location>
</feature>
<gene>
    <name evidence="3" type="ORF">C1SCF055_LOCUS6212</name>
</gene>
<proteinExistence type="predicted"/>
<dbReference type="InterPro" id="IPR015353">
    <property type="entry name" value="Rubisco_LSMT_subst-bd"/>
</dbReference>
<dbReference type="InterPro" id="IPR001214">
    <property type="entry name" value="SET_dom"/>
</dbReference>
<feature type="compositionally biased region" description="Basic residues" evidence="1">
    <location>
        <begin position="1412"/>
        <end position="1421"/>
    </location>
</feature>
<feature type="region of interest" description="Disordered" evidence="1">
    <location>
        <begin position="1397"/>
        <end position="1565"/>
    </location>
</feature>
<sequence length="1955" mass="217084">MGFQCFHHNLGRFRNLISGPLSDCCHFGSEHLQSRGTRLCGACGPLALQEGDSMTSSAAAAAARATAAWRLFQGEVKEGPPRPRPNGAAPRATVQAPSSPELACRLTAMKARTALAAFEEKARLPAPVPAQRPAPALLSARGESRVSAPGSPDPLKTGVQAPYATESPNTVKGVARRRTYHENYESRQAVHNGAVPMTGSESLASLATQAPAGVINVQPGMEQFSGRKSLVESEHPAGSARQEKTLVARRQQQPRQATNVQRRRSQPQEGYQEEEKAKQPVAVGDKNIAKVEDYGKANLFRARSILPTLNERPPERNERPPLSDLQAGYAAPVLLGHPMNREPARSWEPSRGGIEDAAKMVITPSGCGAAMVFRRRAVAVAVGALLALLGPAFLAPRAPRLRSRGQTPRTLRNAGVSSSGLALWLLENGAELNPRASVREDEVGRGIWSSGALDLGAEVAKIPWRLLLTKATAMRSLGLSPRLAKEVGEYPCIALQLIHEKYLLKEESFWHSYLELLPETEEIGASFTWNDDDLELLSGSLIKNMSKFLREKISEEYQSITQKVFAQNPERFPQDVFTLPRFLWAYAVLLSRSFRLRLDGKDEVIALVPWIDFMNHDPDSKAYVAATRDGNGPAVLLKTDRPYQGDEQIFDSYGRRSNDELLLLYGFSLTRNVHNFVEISLVDLWAKSDLAQAKKTWLKAQGADVDEMQSLCLPRGYWPQETMLLMRLLLLTPRDLNRRDANLLQSFSDLGMKNAFSPSVERRALRTLRQLCEELLQRCPEERRQSDARIMAEPELLQRLPTKEKCAIMTRYGEVNVLETNVRRIDRLLDHIPFVFDKKEARRQQIFPGLAEDSKPADFDIFLKAMEKLGHAARHRGQHILAKSSRNRGRKTLIRHDCLPGRVTTTDYTSSSGGFEAKSELRPRQKVTTGELRPNSNWRSVLGIPTIGSKAAAGKCCDGRRDGVDVATQDVAMTRGEAEKEMRCQDVEWKESDWAAWEESWKSGWDQWQWKDEQAPTAGEGLQQASHDWWAQGAEQAAASQQPENDEQASHDWWAQGAEQAAASQQPENDEQASHDWWAQGAEQAAASQQPENDEQASHDWWAQGGEQAGASQQPGNDEAAVSQKSEKASHDWWAQGGEQAAASQKPENDEQASHDWWAQGGEQAAASQQPENDEQASHDWWAQGGEQAAASQQPENDEQASHDWWAQGGDHAAASQQPNVKEEQVPTDQVPVADEEEEWEHDDWFPAIPQQDEKVKEEDQEEPAKTADQDEAPENELPPEALLREDLLQEGMPFRAVGDVEVRQAANPQSNFLYTLRAGNMVTLSGTVLRVNQPGPEGVLVGTRVARVPIKPRGWVNADALQPLSERGAPGLVAEPGNLPTAPDVSGFQNFEAVFEEPSSDKGKGGAGSKKGGKNAKKGRSKENQEKEQKWPEEQWSSKDSKVSQGYGAAWHEDPLMSNDPWSKANGSNGHSTDDPLFNADPWAAGAGSASAGRRPKGSEDNWSQAWSNGNGRAQQSRTEEKNWTQGREDTQYGARDPIFENDPWAQEQRKPLQPWQPPKEPAKQEDFLEAALGPLDLAQEKQDWDQFKANEELFGVQSSYNEAEEIAQELESKASGRHLGNGARETRDSLKAEDVEILSSEDEEARFSAVQAPAPRSHWPSESRRRYGYGKGSPAVHLQDFQSGPLLDAYISQKYTTEIQEEEYQKVCQVLQRTQAVVHRAGFEGDVVTFGSSATGFKSVGSDVDVAYTGHVKDRSPAGQVKELSQLVRHLKEEFQDVTPVFGSKIPVVKFYDPITELEVDFCIKNDLGIRNSQLLDAYCRCDPRVPVLGRLVKEWTKTHELVGVPDGCLNSYAYMIMMIHYLQSLYPPVVVNLQELATEPHLVKDAKWGVDVQWDTKFLNEVEMLQPSDNRMSNAELLFGFFTFFGRQFDWSQNAVCISDSAGAIRLACALR</sequence>
<dbReference type="Gene3D" id="3.90.1420.10">
    <property type="entry name" value="Rubisco LSMT, substrate-binding domain"/>
    <property type="match status" value="1"/>
</dbReference>
<organism evidence="3">
    <name type="scientific">Cladocopium goreaui</name>
    <dbReference type="NCBI Taxonomy" id="2562237"/>
    <lineage>
        <taxon>Eukaryota</taxon>
        <taxon>Sar</taxon>
        <taxon>Alveolata</taxon>
        <taxon>Dinophyceae</taxon>
        <taxon>Suessiales</taxon>
        <taxon>Symbiodiniaceae</taxon>
        <taxon>Cladocopium</taxon>
    </lineage>
</organism>
<dbReference type="SUPFAM" id="SSF81301">
    <property type="entry name" value="Nucleotidyltransferase"/>
    <property type="match status" value="1"/>
</dbReference>
<dbReference type="Proteomes" id="UP001152797">
    <property type="component" value="Unassembled WGS sequence"/>
</dbReference>
<dbReference type="EMBL" id="CAMXCT010000391">
    <property type="protein sequence ID" value="CAI3978139.1"/>
    <property type="molecule type" value="Genomic_DNA"/>
</dbReference>
<feature type="compositionally biased region" description="Basic and acidic residues" evidence="1">
    <location>
        <begin position="1422"/>
        <end position="1443"/>
    </location>
</feature>
<dbReference type="SUPFAM" id="SSF81631">
    <property type="entry name" value="PAP/OAS1 substrate-binding domain"/>
    <property type="match status" value="1"/>
</dbReference>
<dbReference type="SUPFAM" id="SSF81822">
    <property type="entry name" value="RuBisCo LSMT C-terminal, substrate-binding domain"/>
    <property type="match status" value="1"/>
</dbReference>
<dbReference type="Gene3D" id="3.30.460.10">
    <property type="entry name" value="Beta Polymerase, domain 2"/>
    <property type="match status" value="1"/>
</dbReference>
<dbReference type="GO" id="GO:0046872">
    <property type="term" value="F:metal ion binding"/>
    <property type="evidence" value="ECO:0007669"/>
    <property type="project" value="UniProtKB-KW"/>
</dbReference>
<feature type="compositionally biased region" description="Low complexity" evidence="1">
    <location>
        <begin position="1031"/>
        <end position="1042"/>
    </location>
</feature>
<evidence type="ECO:0000313" key="5">
    <source>
        <dbReference type="Proteomes" id="UP001152797"/>
    </source>
</evidence>
<evidence type="ECO:0000259" key="2">
    <source>
        <dbReference type="PROSITE" id="PS50280"/>
    </source>
</evidence>